<keyword evidence="2" id="KW-0489">Methyltransferase</keyword>
<evidence type="ECO:0000259" key="1">
    <source>
        <dbReference type="Pfam" id="PF05050"/>
    </source>
</evidence>
<dbReference type="GO" id="GO:0008168">
    <property type="term" value="F:methyltransferase activity"/>
    <property type="evidence" value="ECO:0007669"/>
    <property type="project" value="UniProtKB-KW"/>
</dbReference>
<protein>
    <submittedName>
        <fullName evidence="2">FkbM family methyltransferase</fullName>
    </submittedName>
</protein>
<dbReference type="InterPro" id="IPR029063">
    <property type="entry name" value="SAM-dependent_MTases_sf"/>
</dbReference>
<name>A0ABZ3F4B1_9HELI</name>
<dbReference type="SUPFAM" id="SSF53335">
    <property type="entry name" value="S-adenosyl-L-methionine-dependent methyltransferases"/>
    <property type="match status" value="1"/>
</dbReference>
<sequence>MIKSIIKAILPRKLRSLLITYKNLYITRFHIKSYAIQGEDLILREMLQYAQNGFYVDVGAHHPFRFSNTYLFYKQGWSGINIDAMPNSMNLFNRFRPRDINIECGISNGGGGIMTYYSFNEPALNGFSPVLETKYNHHPLYHLIDKIPILMRTLKSILDEHLPAHTQIDFMTIDVEGLDLEVLQSNNWEKYRPKIILVESWDSTLDNLFSNPIYLFLSSRNYELLAKTINTLIFKEAI</sequence>
<dbReference type="PANTHER" id="PTHR34009:SF2">
    <property type="entry name" value="PROTEIN STAR"/>
    <property type="match status" value="1"/>
</dbReference>
<dbReference type="RefSeq" id="WP_343353515.1">
    <property type="nucleotide sequence ID" value="NZ_CP145316.1"/>
</dbReference>
<reference evidence="2 3" key="1">
    <citation type="submission" date="2024-02" db="EMBL/GenBank/DDBJ databases">
        <title>Genome and pathogenicity analysis of Helicobacter mastomyrinus isolated from mice.</title>
        <authorList>
            <person name="Zhu L."/>
        </authorList>
    </citation>
    <scope>NUCLEOTIDE SEQUENCE [LARGE SCALE GENOMIC DNA]</scope>
    <source>
        <strain evidence="2 3">Hm-17</strain>
    </source>
</reference>
<dbReference type="GO" id="GO:0032259">
    <property type="term" value="P:methylation"/>
    <property type="evidence" value="ECO:0007669"/>
    <property type="project" value="UniProtKB-KW"/>
</dbReference>
<feature type="domain" description="Methyltransferase FkbM" evidence="1">
    <location>
        <begin position="57"/>
        <end position="223"/>
    </location>
</feature>
<dbReference type="InterPro" id="IPR053202">
    <property type="entry name" value="EGF_Rcpt_Signaling_Reg"/>
</dbReference>
<proteinExistence type="predicted"/>
<evidence type="ECO:0000313" key="2">
    <source>
        <dbReference type="EMBL" id="XAM17998.1"/>
    </source>
</evidence>
<keyword evidence="3" id="KW-1185">Reference proteome</keyword>
<dbReference type="PANTHER" id="PTHR34009">
    <property type="entry name" value="PROTEIN STAR"/>
    <property type="match status" value="1"/>
</dbReference>
<dbReference type="Proteomes" id="UP001434737">
    <property type="component" value="Chromosome"/>
</dbReference>
<organism evidence="2 3">
    <name type="scientific">Helicobacter mastomyrinus</name>
    <dbReference type="NCBI Taxonomy" id="287948"/>
    <lineage>
        <taxon>Bacteria</taxon>
        <taxon>Pseudomonadati</taxon>
        <taxon>Campylobacterota</taxon>
        <taxon>Epsilonproteobacteria</taxon>
        <taxon>Campylobacterales</taxon>
        <taxon>Helicobacteraceae</taxon>
        <taxon>Helicobacter</taxon>
    </lineage>
</organism>
<evidence type="ECO:0000313" key="3">
    <source>
        <dbReference type="Proteomes" id="UP001434737"/>
    </source>
</evidence>
<keyword evidence="2" id="KW-0808">Transferase</keyword>
<dbReference type="EMBL" id="CP145316">
    <property type="protein sequence ID" value="XAM17998.1"/>
    <property type="molecule type" value="Genomic_DNA"/>
</dbReference>
<dbReference type="InterPro" id="IPR006342">
    <property type="entry name" value="FkbM_mtfrase"/>
</dbReference>
<accession>A0ABZ3F4B1</accession>
<gene>
    <name evidence="2" type="ORF">V3I05_09975</name>
</gene>
<dbReference type="Pfam" id="PF05050">
    <property type="entry name" value="Methyltransf_21"/>
    <property type="match status" value="1"/>
</dbReference>
<dbReference type="Gene3D" id="3.40.50.150">
    <property type="entry name" value="Vaccinia Virus protein VP39"/>
    <property type="match status" value="1"/>
</dbReference>